<dbReference type="Proteomes" id="UP001165101">
    <property type="component" value="Unassembled WGS sequence"/>
</dbReference>
<gene>
    <name evidence="1" type="ORF">Cboi01_000503200</name>
</gene>
<sequence>MAGRIHGFLGGVLMTSSLAYLTAYEFKSKQNTISKSLLESSNLIEHRNDPIEHKSNVVQFRTRDGINETVKDIWNEEVIRGVNWLYSINLTNYGKVLIDKIAGSVN</sequence>
<protein>
    <submittedName>
        <fullName evidence="1">Unnamed protein product</fullName>
    </submittedName>
</protein>
<name>A0ACB5U0R8_CANBO</name>
<dbReference type="EMBL" id="BSXV01003617">
    <property type="protein sequence ID" value="GME98685.1"/>
    <property type="molecule type" value="Genomic_DNA"/>
</dbReference>
<comment type="caution">
    <text evidence="1">The sequence shown here is derived from an EMBL/GenBank/DDBJ whole genome shotgun (WGS) entry which is preliminary data.</text>
</comment>
<evidence type="ECO:0000313" key="2">
    <source>
        <dbReference type="Proteomes" id="UP001165101"/>
    </source>
</evidence>
<reference evidence="1" key="1">
    <citation type="submission" date="2023-04" db="EMBL/GenBank/DDBJ databases">
        <title>Candida boidinii NBRC 1967.</title>
        <authorList>
            <person name="Ichikawa N."/>
            <person name="Sato H."/>
            <person name="Tonouchi N."/>
        </authorList>
    </citation>
    <scope>NUCLEOTIDE SEQUENCE</scope>
    <source>
        <strain evidence="1">NBRC 1967</strain>
    </source>
</reference>
<proteinExistence type="predicted"/>
<accession>A0ACB5U0R8</accession>
<organism evidence="1 2">
    <name type="scientific">Candida boidinii</name>
    <name type="common">Yeast</name>
    <dbReference type="NCBI Taxonomy" id="5477"/>
    <lineage>
        <taxon>Eukaryota</taxon>
        <taxon>Fungi</taxon>
        <taxon>Dikarya</taxon>
        <taxon>Ascomycota</taxon>
        <taxon>Saccharomycotina</taxon>
        <taxon>Pichiomycetes</taxon>
        <taxon>Pichiales</taxon>
        <taxon>Pichiaceae</taxon>
        <taxon>Ogataea</taxon>
        <taxon>Ogataea/Candida clade</taxon>
    </lineage>
</organism>
<evidence type="ECO:0000313" key="1">
    <source>
        <dbReference type="EMBL" id="GME98685.1"/>
    </source>
</evidence>
<keyword evidence="2" id="KW-1185">Reference proteome</keyword>